<dbReference type="InterPro" id="IPR012677">
    <property type="entry name" value="Nucleotide-bd_a/b_plait_sf"/>
</dbReference>
<evidence type="ECO:0000256" key="1">
    <source>
        <dbReference type="ARBA" id="ARBA00022884"/>
    </source>
</evidence>
<protein>
    <recommendedName>
        <fullName evidence="6">RRM domain-containing protein</fullName>
    </recommendedName>
</protein>
<name>A0ABP0PJM2_9DINO</name>
<dbReference type="Gene3D" id="3.30.70.330">
    <property type="match status" value="1"/>
</dbReference>
<evidence type="ECO:0000313" key="4">
    <source>
        <dbReference type="EMBL" id="CAK9076212.1"/>
    </source>
</evidence>
<comment type="caution">
    <text evidence="4">The sequence shown here is derived from an EMBL/GenBank/DDBJ whole genome shotgun (WGS) entry which is preliminary data.</text>
</comment>
<feature type="region of interest" description="Disordered" evidence="2">
    <location>
        <begin position="1"/>
        <end position="21"/>
    </location>
</feature>
<reference evidence="4 5" key="1">
    <citation type="submission" date="2024-02" db="EMBL/GenBank/DDBJ databases">
        <authorList>
            <person name="Chen Y."/>
            <person name="Shah S."/>
            <person name="Dougan E. K."/>
            <person name="Thang M."/>
            <person name="Chan C."/>
        </authorList>
    </citation>
    <scope>NUCLEOTIDE SEQUENCE [LARGE SCALE GENOMIC DNA]</scope>
</reference>
<dbReference type="PANTHER" id="PTHR10501">
    <property type="entry name" value="U1 SMALL NUCLEAR RIBONUCLEOPROTEIN A/U2 SMALL NUCLEAR RIBONUCLEOPROTEIN B"/>
    <property type="match status" value="1"/>
</dbReference>
<proteinExistence type="predicted"/>
<dbReference type="InterPro" id="IPR035979">
    <property type="entry name" value="RBD_domain_sf"/>
</dbReference>
<evidence type="ECO:0000313" key="5">
    <source>
        <dbReference type="Proteomes" id="UP001642484"/>
    </source>
</evidence>
<evidence type="ECO:0008006" key="6">
    <source>
        <dbReference type="Google" id="ProtNLM"/>
    </source>
</evidence>
<accession>A0ABP0PJM2</accession>
<gene>
    <name evidence="3" type="ORF">CCMP2556_LOCUS37160</name>
    <name evidence="4" type="ORF">CCMP2556_LOCUS37542</name>
</gene>
<dbReference type="Proteomes" id="UP001642484">
    <property type="component" value="Unassembled WGS sequence"/>
</dbReference>
<feature type="compositionally biased region" description="Polar residues" evidence="2">
    <location>
        <begin position="1"/>
        <end position="10"/>
    </location>
</feature>
<evidence type="ECO:0000256" key="2">
    <source>
        <dbReference type="SAM" id="MobiDB-lite"/>
    </source>
</evidence>
<sequence length="252" mass="26791">MIRAWRTNNGTSGGTEQAPAQAEEVTTIFLAGFPYDATHRELENLCRFLPGFVRSKASFNRGVMLWALFDSQANAEAAISVLNEQAFDSTKPGEVMRVVMAKSNMRDMDSTPTAHGGAHGGSPQGSLAARFHAQAAQLQAPRAWSHPPPASPVGQMRPAATMMPAKRARTMPQSQDSVDTVASVGAADSGIDEEALNGFFSNLPGFLAFKYNQKMGGGFAKFQSPDLAREAVQAAMQEGIPAAIARSSMASN</sequence>
<keyword evidence="5" id="KW-1185">Reference proteome</keyword>
<dbReference type="EMBL" id="CAXAMN010023139">
    <property type="protein sequence ID" value="CAK9075468.1"/>
    <property type="molecule type" value="Genomic_DNA"/>
</dbReference>
<keyword evidence="1" id="KW-0694">RNA-binding</keyword>
<organism evidence="4 5">
    <name type="scientific">Durusdinium trenchii</name>
    <dbReference type="NCBI Taxonomy" id="1381693"/>
    <lineage>
        <taxon>Eukaryota</taxon>
        <taxon>Sar</taxon>
        <taxon>Alveolata</taxon>
        <taxon>Dinophyceae</taxon>
        <taxon>Suessiales</taxon>
        <taxon>Symbiodiniaceae</taxon>
        <taxon>Durusdinium</taxon>
    </lineage>
</organism>
<evidence type="ECO:0000313" key="3">
    <source>
        <dbReference type="EMBL" id="CAK9075468.1"/>
    </source>
</evidence>
<dbReference type="EMBL" id="CAXAMN010023250">
    <property type="protein sequence ID" value="CAK9076212.1"/>
    <property type="molecule type" value="Genomic_DNA"/>
</dbReference>
<dbReference type="SUPFAM" id="SSF54928">
    <property type="entry name" value="RNA-binding domain, RBD"/>
    <property type="match status" value="1"/>
</dbReference>